<evidence type="ECO:0000256" key="7">
    <source>
        <dbReference type="ARBA" id="ARBA00023012"/>
    </source>
</evidence>
<proteinExistence type="predicted"/>
<dbReference type="InterPro" id="IPR003594">
    <property type="entry name" value="HATPase_dom"/>
</dbReference>
<dbReference type="Gene3D" id="3.30.450.20">
    <property type="entry name" value="PAS domain"/>
    <property type="match status" value="1"/>
</dbReference>
<comment type="caution">
    <text evidence="12">The sequence shown here is derived from an EMBL/GenBank/DDBJ whole genome shotgun (WGS) entry which is preliminary data.</text>
</comment>
<dbReference type="SUPFAM" id="SSF55785">
    <property type="entry name" value="PYP-like sensor domain (PAS domain)"/>
    <property type="match status" value="1"/>
</dbReference>
<evidence type="ECO:0000256" key="6">
    <source>
        <dbReference type="ARBA" id="ARBA00022777"/>
    </source>
</evidence>
<sequence>MRIRSQINVLLVISLLLIPATFSMALLSARNVEQKQIDIKGAEDLIYSATQLRQIAVETALFNEQRAQDQWTRKIVSVKRELDRRRMATPRDKDAIERIQKRIALMQVIYPRLLSTLASTTEKTLSDQAGSRNKLDERAVASLMVVTQEVMDICNDLIRSGRADAEVALSVMKLTIYVGFLALGTLMAFAWYLVSHRILLPLRAFEKGTRQVAEGDYSQRLTFTQRDEIGDLADAFDSMTSRVEKSIDELLIHRNNLAVLVTTRTAELAEAKDVAEVAFKYARSLIEASLDPLVTISPEGKITDVNKATESVTGKDRAMLVGSDFSDNFSEPQRAREGYQRAFAQGSVTDYPLTIQHVSGDETDVLYNASVYYDGKGRLAGVFAAARDVTERKRLFSSLQERNLELQRATSVAEKANLAKSEFLSSMSHELRTPLNAILGFAQLLEMATPPPTPKQTESLEQIVKAGWYLLELINEILDLAVIESGRLMLSLEPVLLIDVIRECHSLIELQAQEADIQISLIPFDPTWMVDVDRIRIKQVLINLLSNAIKYNSKHGTVEVACIAGSTGRLQICIKDTGAGLSEENLQQLFQPFNRLGQEHSTEEGSGIGLALTQRLVALMGGTVHVTSTLGVGSEFCVEVIRSDTPVQAGSEVYKAKNEVG</sequence>
<dbReference type="SMART" id="SM00091">
    <property type="entry name" value="PAS"/>
    <property type="match status" value="1"/>
</dbReference>
<dbReference type="PROSITE" id="PS50113">
    <property type="entry name" value="PAC"/>
    <property type="match status" value="1"/>
</dbReference>
<evidence type="ECO:0000313" key="13">
    <source>
        <dbReference type="Proteomes" id="UP000483432"/>
    </source>
</evidence>
<organism evidence="12 13">
    <name type="scientific">Sulfuriferula multivorans</name>
    <dbReference type="NCBI Taxonomy" id="1559896"/>
    <lineage>
        <taxon>Bacteria</taxon>
        <taxon>Pseudomonadati</taxon>
        <taxon>Pseudomonadota</taxon>
        <taxon>Betaproteobacteria</taxon>
        <taxon>Nitrosomonadales</taxon>
        <taxon>Sulfuricellaceae</taxon>
        <taxon>Sulfuriferula</taxon>
    </lineage>
</organism>
<reference evidence="12 13" key="1">
    <citation type="submission" date="2019-09" db="EMBL/GenBank/DDBJ databases">
        <title>H2 Metabolism Revealed by Metagenomic Analysis in Subglacial Sediment of East Antarctica.</title>
        <authorList>
            <person name="Yang Z."/>
            <person name="Zhang Y."/>
            <person name="Lv Y."/>
            <person name="Yan W."/>
            <person name="Xiao X."/>
            <person name="Sun B."/>
            <person name="Ma H."/>
        </authorList>
    </citation>
    <scope>NUCLEOTIDE SEQUENCE [LARGE SCALE GENOMIC DNA]</scope>
    <source>
        <strain evidence="12">Bin2_2</strain>
    </source>
</reference>
<name>A0A7C9P8W3_9PROT</name>
<feature type="domain" description="HAMP" evidence="11">
    <location>
        <begin position="196"/>
        <end position="248"/>
    </location>
</feature>
<dbReference type="InterPro" id="IPR000014">
    <property type="entry name" value="PAS"/>
</dbReference>
<dbReference type="PROSITE" id="PS50109">
    <property type="entry name" value="HIS_KIN"/>
    <property type="match status" value="1"/>
</dbReference>
<dbReference type="SUPFAM" id="SSF47384">
    <property type="entry name" value="Homodimeric domain of signal transducing histidine kinase"/>
    <property type="match status" value="1"/>
</dbReference>
<dbReference type="PANTHER" id="PTHR43711:SF1">
    <property type="entry name" value="HISTIDINE KINASE 1"/>
    <property type="match status" value="1"/>
</dbReference>
<comment type="subcellular location">
    <subcellularLocation>
        <location evidence="2">Cell inner membrane</location>
        <topology evidence="2">Multi-pass membrane protein</topology>
    </subcellularLocation>
</comment>
<dbReference type="InterPro" id="IPR036097">
    <property type="entry name" value="HisK_dim/P_sf"/>
</dbReference>
<keyword evidence="6" id="KW-0418">Kinase</keyword>
<evidence type="ECO:0000259" key="8">
    <source>
        <dbReference type="PROSITE" id="PS50109"/>
    </source>
</evidence>
<dbReference type="EMBL" id="JAAFGW010000188">
    <property type="protein sequence ID" value="NDP48974.1"/>
    <property type="molecule type" value="Genomic_DNA"/>
</dbReference>
<dbReference type="InterPro" id="IPR050736">
    <property type="entry name" value="Sensor_HK_Regulatory"/>
</dbReference>
<dbReference type="AlphaFoldDB" id="A0A7C9P8W3"/>
<keyword evidence="5" id="KW-0808">Transferase</keyword>
<dbReference type="PROSITE" id="PS50112">
    <property type="entry name" value="PAS"/>
    <property type="match status" value="1"/>
</dbReference>
<dbReference type="CDD" id="cd00130">
    <property type="entry name" value="PAS"/>
    <property type="match status" value="1"/>
</dbReference>
<dbReference type="CDD" id="cd00082">
    <property type="entry name" value="HisKA"/>
    <property type="match status" value="1"/>
</dbReference>
<evidence type="ECO:0000256" key="2">
    <source>
        <dbReference type="ARBA" id="ARBA00004429"/>
    </source>
</evidence>
<dbReference type="SUPFAM" id="SSF158472">
    <property type="entry name" value="HAMP domain-like"/>
    <property type="match status" value="1"/>
</dbReference>
<comment type="catalytic activity">
    <reaction evidence="1">
        <text>ATP + protein L-histidine = ADP + protein N-phospho-L-histidine.</text>
        <dbReference type="EC" id="2.7.13.3"/>
    </reaction>
</comment>
<keyword evidence="7" id="KW-0902">Two-component regulatory system</keyword>
<feature type="domain" description="PAC" evidence="10">
    <location>
        <begin position="349"/>
        <end position="401"/>
    </location>
</feature>
<evidence type="ECO:0000256" key="1">
    <source>
        <dbReference type="ARBA" id="ARBA00000085"/>
    </source>
</evidence>
<dbReference type="SMART" id="SM00304">
    <property type="entry name" value="HAMP"/>
    <property type="match status" value="1"/>
</dbReference>
<dbReference type="GO" id="GO:0000155">
    <property type="term" value="F:phosphorelay sensor kinase activity"/>
    <property type="evidence" value="ECO:0007669"/>
    <property type="project" value="InterPro"/>
</dbReference>
<dbReference type="PRINTS" id="PR00344">
    <property type="entry name" value="BCTRLSENSOR"/>
</dbReference>
<dbReference type="CDD" id="cd06225">
    <property type="entry name" value="HAMP"/>
    <property type="match status" value="1"/>
</dbReference>
<dbReference type="Gene3D" id="1.10.287.130">
    <property type="match status" value="1"/>
</dbReference>
<dbReference type="InterPro" id="IPR000700">
    <property type="entry name" value="PAS-assoc_C"/>
</dbReference>
<dbReference type="InterPro" id="IPR013767">
    <property type="entry name" value="PAS_fold"/>
</dbReference>
<dbReference type="GO" id="GO:0006355">
    <property type="term" value="P:regulation of DNA-templated transcription"/>
    <property type="evidence" value="ECO:0007669"/>
    <property type="project" value="InterPro"/>
</dbReference>
<evidence type="ECO:0000259" key="10">
    <source>
        <dbReference type="PROSITE" id="PS50113"/>
    </source>
</evidence>
<evidence type="ECO:0000313" key="12">
    <source>
        <dbReference type="EMBL" id="NDP48974.1"/>
    </source>
</evidence>
<dbReference type="PANTHER" id="PTHR43711">
    <property type="entry name" value="TWO-COMPONENT HISTIDINE KINASE"/>
    <property type="match status" value="1"/>
</dbReference>
<dbReference type="SMART" id="SM00388">
    <property type="entry name" value="HisKA"/>
    <property type="match status" value="1"/>
</dbReference>
<protein>
    <recommendedName>
        <fullName evidence="3">histidine kinase</fullName>
        <ecNumber evidence="3">2.7.13.3</ecNumber>
    </recommendedName>
</protein>
<evidence type="ECO:0000256" key="4">
    <source>
        <dbReference type="ARBA" id="ARBA00022553"/>
    </source>
</evidence>
<accession>A0A7C9P8W3</accession>
<dbReference type="InterPro" id="IPR003660">
    <property type="entry name" value="HAMP_dom"/>
</dbReference>
<dbReference type="InterPro" id="IPR035965">
    <property type="entry name" value="PAS-like_dom_sf"/>
</dbReference>
<feature type="domain" description="PAS" evidence="9">
    <location>
        <begin position="278"/>
        <end position="333"/>
    </location>
</feature>
<dbReference type="SMART" id="SM00387">
    <property type="entry name" value="HATPase_c"/>
    <property type="match status" value="1"/>
</dbReference>
<dbReference type="GO" id="GO:0005886">
    <property type="term" value="C:plasma membrane"/>
    <property type="evidence" value="ECO:0007669"/>
    <property type="project" value="UniProtKB-SubCell"/>
</dbReference>
<dbReference type="InterPro" id="IPR004358">
    <property type="entry name" value="Sig_transdc_His_kin-like_C"/>
</dbReference>
<dbReference type="PROSITE" id="PS50885">
    <property type="entry name" value="HAMP"/>
    <property type="match status" value="1"/>
</dbReference>
<feature type="domain" description="Histidine kinase" evidence="8">
    <location>
        <begin position="426"/>
        <end position="644"/>
    </location>
</feature>
<gene>
    <name evidence="12" type="ORF">GZ085_11440</name>
</gene>
<evidence type="ECO:0000256" key="3">
    <source>
        <dbReference type="ARBA" id="ARBA00012438"/>
    </source>
</evidence>
<dbReference type="InterPro" id="IPR003661">
    <property type="entry name" value="HisK_dim/P_dom"/>
</dbReference>
<dbReference type="InterPro" id="IPR005467">
    <property type="entry name" value="His_kinase_dom"/>
</dbReference>
<evidence type="ECO:0000259" key="9">
    <source>
        <dbReference type="PROSITE" id="PS50112"/>
    </source>
</evidence>
<keyword evidence="4" id="KW-0597">Phosphoprotein</keyword>
<dbReference type="Pfam" id="PF02518">
    <property type="entry name" value="HATPase_c"/>
    <property type="match status" value="1"/>
</dbReference>
<evidence type="ECO:0000256" key="5">
    <source>
        <dbReference type="ARBA" id="ARBA00022679"/>
    </source>
</evidence>
<dbReference type="InterPro" id="IPR036890">
    <property type="entry name" value="HATPase_C_sf"/>
</dbReference>
<dbReference type="NCBIfam" id="TIGR00229">
    <property type="entry name" value="sensory_box"/>
    <property type="match status" value="1"/>
</dbReference>
<dbReference type="FunFam" id="3.30.565.10:FF:000006">
    <property type="entry name" value="Sensor histidine kinase WalK"/>
    <property type="match status" value="1"/>
</dbReference>
<dbReference type="EC" id="2.7.13.3" evidence="3"/>
<dbReference type="Pfam" id="PF00512">
    <property type="entry name" value="HisKA"/>
    <property type="match status" value="1"/>
</dbReference>
<dbReference type="Proteomes" id="UP000483432">
    <property type="component" value="Unassembled WGS sequence"/>
</dbReference>
<dbReference type="SUPFAM" id="SSF55874">
    <property type="entry name" value="ATPase domain of HSP90 chaperone/DNA topoisomerase II/histidine kinase"/>
    <property type="match status" value="1"/>
</dbReference>
<dbReference type="Gene3D" id="6.10.340.10">
    <property type="match status" value="1"/>
</dbReference>
<evidence type="ECO:0000259" key="11">
    <source>
        <dbReference type="PROSITE" id="PS50885"/>
    </source>
</evidence>
<dbReference type="Pfam" id="PF00989">
    <property type="entry name" value="PAS"/>
    <property type="match status" value="1"/>
</dbReference>
<dbReference type="Pfam" id="PF00672">
    <property type="entry name" value="HAMP"/>
    <property type="match status" value="1"/>
</dbReference>
<dbReference type="Gene3D" id="3.30.565.10">
    <property type="entry name" value="Histidine kinase-like ATPase, C-terminal domain"/>
    <property type="match status" value="1"/>
</dbReference>